<dbReference type="EC" id="3.5.1.16" evidence="5"/>
<keyword evidence="3" id="KW-0170">Cobalt</keyword>
<reference evidence="5 6" key="1">
    <citation type="submission" date="2022-07" db="EMBL/GenBank/DDBJ databases">
        <authorList>
            <person name="Li W.-J."/>
            <person name="Deng Q.-Q."/>
        </authorList>
    </citation>
    <scope>NUCLEOTIDE SEQUENCE [LARGE SCALE GENOMIC DNA]</scope>
    <source>
        <strain evidence="5 6">SYSU M60028</strain>
    </source>
</reference>
<dbReference type="GO" id="GO:0008777">
    <property type="term" value="F:acetylornithine deacetylase activity"/>
    <property type="evidence" value="ECO:0007669"/>
    <property type="project" value="UniProtKB-EC"/>
</dbReference>
<evidence type="ECO:0000256" key="2">
    <source>
        <dbReference type="ARBA" id="ARBA00022801"/>
    </source>
</evidence>
<dbReference type="Pfam" id="PF07687">
    <property type="entry name" value="M20_dimer"/>
    <property type="match status" value="1"/>
</dbReference>
<gene>
    <name evidence="5" type="primary">argE</name>
    <name evidence="5" type="ORF">NK718_09975</name>
</gene>
<dbReference type="Proteomes" id="UP001205890">
    <property type="component" value="Unassembled WGS sequence"/>
</dbReference>
<dbReference type="Gene3D" id="3.40.630.10">
    <property type="entry name" value="Zn peptidases"/>
    <property type="match status" value="1"/>
</dbReference>
<dbReference type="InterPro" id="IPR011650">
    <property type="entry name" value="Peptidase_M20_dimer"/>
</dbReference>
<dbReference type="NCBIfam" id="NF005710">
    <property type="entry name" value="PRK07522.1"/>
    <property type="match status" value="1"/>
</dbReference>
<name>A0ABT1LBI5_9HYPH</name>
<dbReference type="NCBIfam" id="TIGR01892">
    <property type="entry name" value="AcOrn-deacetyl"/>
    <property type="match status" value="1"/>
</dbReference>
<dbReference type="SUPFAM" id="SSF53187">
    <property type="entry name" value="Zn-dependent exopeptidases"/>
    <property type="match status" value="1"/>
</dbReference>
<dbReference type="Gene3D" id="3.30.70.360">
    <property type="match status" value="1"/>
</dbReference>
<evidence type="ECO:0000313" key="6">
    <source>
        <dbReference type="Proteomes" id="UP001205890"/>
    </source>
</evidence>
<evidence type="ECO:0000259" key="4">
    <source>
        <dbReference type="Pfam" id="PF07687"/>
    </source>
</evidence>
<dbReference type="RefSeq" id="WP_254741220.1">
    <property type="nucleotide sequence ID" value="NZ_JANCLU010000008.1"/>
</dbReference>
<proteinExistence type="predicted"/>
<dbReference type="InterPro" id="IPR010169">
    <property type="entry name" value="AcOrn-deacetyl"/>
</dbReference>
<feature type="domain" description="Peptidase M20 dimerisation" evidence="4">
    <location>
        <begin position="171"/>
        <end position="280"/>
    </location>
</feature>
<dbReference type="InterPro" id="IPR036264">
    <property type="entry name" value="Bact_exopeptidase_dim_dom"/>
</dbReference>
<evidence type="ECO:0000256" key="1">
    <source>
        <dbReference type="ARBA" id="ARBA00022723"/>
    </source>
</evidence>
<keyword evidence="2 5" id="KW-0378">Hydrolase</keyword>
<dbReference type="SUPFAM" id="SSF55031">
    <property type="entry name" value="Bacterial exopeptidase dimerisation domain"/>
    <property type="match status" value="1"/>
</dbReference>
<dbReference type="PANTHER" id="PTHR43808:SF31">
    <property type="entry name" value="N-ACETYL-L-CITRULLINE DEACETYLASE"/>
    <property type="match status" value="1"/>
</dbReference>
<accession>A0ABT1LBI5</accession>
<comment type="caution">
    <text evidence="5">The sequence shown here is derived from an EMBL/GenBank/DDBJ whole genome shotgun (WGS) entry which is preliminary data.</text>
</comment>
<evidence type="ECO:0000313" key="5">
    <source>
        <dbReference type="EMBL" id="MCP8938842.1"/>
    </source>
</evidence>
<keyword evidence="6" id="KW-1185">Reference proteome</keyword>
<keyword evidence="1" id="KW-0479">Metal-binding</keyword>
<protein>
    <submittedName>
        <fullName evidence="5">Acetylornithine deacetylase</fullName>
        <ecNumber evidence="5">3.5.1.16</ecNumber>
    </submittedName>
</protein>
<sequence length="384" mass="41492">MKLSSREMLARLIAFPTVSSASNLDCIEFIRAYLASHGVESRLVPSPDGQKANLFATVGPTVEGGVVLSGHTDVVPVDGQAWTTDPWVLTERDGRLYGRGACDMKGFDALALAAVPDMLRAGLKRPFHLALSYDEEVGCTGAPPMVEEMARVLPTPSAVIVGEPSLMRVVTGHKGSVSWFTTVRGHTVHSSRIDIGVSATMTAARLVTWLDDTMEENKRRADPDNPFLPPWTTLHCGTLNGGIATNVVAAECRFVTEVRAIPTEDPWSYKDRFEAYVREVIEPRMRAVAPDTGVDIEFRAAVAGLAPEVDGEAERLVRRLTGDNGLHVVSYGTEAGIFQKAGWSTVVCGPGDIDQAHQADEFIAVSEFEAGEAFIRRLTSELAA</sequence>
<dbReference type="InterPro" id="IPR002933">
    <property type="entry name" value="Peptidase_M20"/>
</dbReference>
<evidence type="ECO:0000256" key="3">
    <source>
        <dbReference type="ARBA" id="ARBA00023285"/>
    </source>
</evidence>
<dbReference type="EMBL" id="JANCLU010000008">
    <property type="protein sequence ID" value="MCP8938842.1"/>
    <property type="molecule type" value="Genomic_DNA"/>
</dbReference>
<dbReference type="Pfam" id="PF01546">
    <property type="entry name" value="Peptidase_M20"/>
    <property type="match status" value="1"/>
</dbReference>
<organism evidence="5 6">
    <name type="scientific">Alsobacter ponti</name>
    <dbReference type="NCBI Taxonomy" id="2962936"/>
    <lineage>
        <taxon>Bacteria</taxon>
        <taxon>Pseudomonadati</taxon>
        <taxon>Pseudomonadota</taxon>
        <taxon>Alphaproteobacteria</taxon>
        <taxon>Hyphomicrobiales</taxon>
        <taxon>Alsobacteraceae</taxon>
        <taxon>Alsobacter</taxon>
    </lineage>
</organism>
<dbReference type="InterPro" id="IPR050072">
    <property type="entry name" value="Peptidase_M20A"/>
</dbReference>
<dbReference type="CDD" id="cd03894">
    <property type="entry name" value="M20_ArgE"/>
    <property type="match status" value="1"/>
</dbReference>
<dbReference type="PANTHER" id="PTHR43808">
    <property type="entry name" value="ACETYLORNITHINE DEACETYLASE"/>
    <property type="match status" value="1"/>
</dbReference>